<evidence type="ECO:0000256" key="1">
    <source>
        <dbReference type="ARBA" id="ARBA00023157"/>
    </source>
</evidence>
<dbReference type="Pfam" id="PF00431">
    <property type="entry name" value="CUB"/>
    <property type="match status" value="1"/>
</dbReference>
<sequence>MSTSCLYYRTITGKKERTIRTGGTSMLHFKYFSYTINCFCSSKPILYQFSFRTFSACNRSIEFDGNVPEGVSLASGRITSPNYHHSPYLANSSCTTKLIAAEDHRLFLVFKHFELERGRHRMLPQSMLFHRFRPFGINSDNFIGTATRGLIIVYMIISIFVVYHQIIN</sequence>
<proteinExistence type="predicted"/>
<dbReference type="InterPro" id="IPR035914">
    <property type="entry name" value="Sperma_CUB_dom_sf"/>
</dbReference>
<gene>
    <name evidence="5" type="ORF">MENT_LOCUS59556</name>
</gene>
<organism evidence="5 6">
    <name type="scientific">Meloidogyne enterolobii</name>
    <name type="common">Root-knot nematode worm</name>
    <name type="synonym">Meloidogyne mayaguensis</name>
    <dbReference type="NCBI Taxonomy" id="390850"/>
    <lineage>
        <taxon>Eukaryota</taxon>
        <taxon>Metazoa</taxon>
        <taxon>Ecdysozoa</taxon>
        <taxon>Nematoda</taxon>
        <taxon>Chromadorea</taxon>
        <taxon>Rhabditida</taxon>
        <taxon>Tylenchina</taxon>
        <taxon>Tylenchomorpha</taxon>
        <taxon>Tylenchoidea</taxon>
        <taxon>Meloidogynidae</taxon>
        <taxon>Meloidogyninae</taxon>
        <taxon>Meloidogyne</taxon>
    </lineage>
</organism>
<evidence type="ECO:0000256" key="3">
    <source>
        <dbReference type="SAM" id="Phobius"/>
    </source>
</evidence>
<evidence type="ECO:0000313" key="5">
    <source>
        <dbReference type="EMBL" id="CAD2205720.1"/>
    </source>
</evidence>
<evidence type="ECO:0000313" key="6">
    <source>
        <dbReference type="Proteomes" id="UP000580250"/>
    </source>
</evidence>
<name>A0A6V7Y247_MELEN</name>
<comment type="caution">
    <text evidence="5">The sequence shown here is derived from an EMBL/GenBank/DDBJ whole genome shotgun (WGS) entry which is preliminary data.</text>
</comment>
<dbReference type="InterPro" id="IPR000859">
    <property type="entry name" value="CUB_dom"/>
</dbReference>
<feature type="transmembrane region" description="Helical" evidence="3">
    <location>
        <begin position="149"/>
        <end position="167"/>
    </location>
</feature>
<dbReference type="PROSITE" id="PS01180">
    <property type="entry name" value="CUB"/>
    <property type="match status" value="1"/>
</dbReference>
<dbReference type="EMBL" id="CAJEWN010002897">
    <property type="protein sequence ID" value="CAD2205720.1"/>
    <property type="molecule type" value="Genomic_DNA"/>
</dbReference>
<keyword evidence="1" id="KW-1015">Disulfide bond</keyword>
<evidence type="ECO:0000259" key="4">
    <source>
        <dbReference type="PROSITE" id="PS01180"/>
    </source>
</evidence>
<dbReference type="Proteomes" id="UP000580250">
    <property type="component" value="Unassembled WGS sequence"/>
</dbReference>
<dbReference type="Gene3D" id="2.60.120.290">
    <property type="entry name" value="Spermadhesin, CUB domain"/>
    <property type="match status" value="1"/>
</dbReference>
<keyword evidence="3" id="KW-1133">Transmembrane helix</keyword>
<dbReference type="OrthoDB" id="10009301at2759"/>
<keyword evidence="3" id="KW-0812">Transmembrane</keyword>
<protein>
    <recommendedName>
        <fullName evidence="4">CUB domain-containing protein</fullName>
    </recommendedName>
</protein>
<keyword evidence="3" id="KW-0472">Membrane</keyword>
<evidence type="ECO:0000256" key="2">
    <source>
        <dbReference type="PROSITE-ProRule" id="PRU00059"/>
    </source>
</evidence>
<dbReference type="SUPFAM" id="SSF49854">
    <property type="entry name" value="Spermadhesin, CUB domain"/>
    <property type="match status" value="1"/>
</dbReference>
<dbReference type="AlphaFoldDB" id="A0A6V7Y247"/>
<comment type="caution">
    <text evidence="2">Lacks conserved residue(s) required for the propagation of feature annotation.</text>
</comment>
<feature type="domain" description="CUB" evidence="4">
    <location>
        <begin position="57"/>
        <end position="116"/>
    </location>
</feature>
<accession>A0A6V7Y247</accession>
<reference evidence="5 6" key="1">
    <citation type="submission" date="2020-08" db="EMBL/GenBank/DDBJ databases">
        <authorList>
            <person name="Koutsovoulos G."/>
            <person name="Danchin GJ E."/>
        </authorList>
    </citation>
    <scope>NUCLEOTIDE SEQUENCE [LARGE SCALE GENOMIC DNA]</scope>
</reference>